<sequence>MIKKNGITEFDKRTDRTEKTPVELKGTERIPKTAFWIENNGNGNWFNVDWMHNHKNNATISIFDSFGNLITKGHFFIVCPSDELEFMDDLKTQIDFYDGQNIQLKSNCYLMNRK</sequence>
<dbReference type="Proteomes" id="UP001501456">
    <property type="component" value="Unassembled WGS sequence"/>
</dbReference>
<gene>
    <name evidence="1" type="ORF">GCM10022271_26200</name>
</gene>
<reference evidence="2" key="1">
    <citation type="journal article" date="2019" name="Int. J. Syst. Evol. Microbiol.">
        <title>The Global Catalogue of Microorganisms (GCM) 10K type strain sequencing project: providing services to taxonomists for standard genome sequencing and annotation.</title>
        <authorList>
            <consortium name="The Broad Institute Genomics Platform"/>
            <consortium name="The Broad Institute Genome Sequencing Center for Infectious Disease"/>
            <person name="Wu L."/>
            <person name="Ma J."/>
        </authorList>
    </citation>
    <scope>NUCLEOTIDE SEQUENCE [LARGE SCALE GENOMIC DNA]</scope>
    <source>
        <strain evidence="2">JCM 17525</strain>
    </source>
</reference>
<protein>
    <submittedName>
        <fullName evidence="1">Uncharacterized protein</fullName>
    </submittedName>
</protein>
<proteinExistence type="predicted"/>
<dbReference type="EMBL" id="BAABBI010000008">
    <property type="protein sequence ID" value="GAA3792632.1"/>
    <property type="molecule type" value="Genomic_DNA"/>
</dbReference>
<evidence type="ECO:0000313" key="2">
    <source>
        <dbReference type="Proteomes" id="UP001501456"/>
    </source>
</evidence>
<comment type="caution">
    <text evidence="1">The sequence shown here is derived from an EMBL/GenBank/DDBJ whole genome shotgun (WGS) entry which is preliminary data.</text>
</comment>
<name>A0ABP7HEX5_9FLAO</name>
<evidence type="ECO:0000313" key="1">
    <source>
        <dbReference type="EMBL" id="GAA3792632.1"/>
    </source>
</evidence>
<organism evidence="1 2">
    <name type="scientific">Corallibacter vietnamensis</name>
    <dbReference type="NCBI Taxonomy" id="904130"/>
    <lineage>
        <taxon>Bacteria</taxon>
        <taxon>Pseudomonadati</taxon>
        <taxon>Bacteroidota</taxon>
        <taxon>Flavobacteriia</taxon>
        <taxon>Flavobacteriales</taxon>
        <taxon>Flavobacteriaceae</taxon>
        <taxon>Corallibacter</taxon>
    </lineage>
</organism>
<keyword evidence="2" id="KW-1185">Reference proteome</keyword>
<accession>A0ABP7HEX5</accession>